<name>A0ABT0Y0S1_9ACTN</name>
<accession>A0ABT0Y0S1</accession>
<dbReference type="Pfam" id="PF00990">
    <property type="entry name" value="GGDEF"/>
    <property type="match status" value="1"/>
</dbReference>
<proteinExistence type="predicted"/>
<dbReference type="SUPFAM" id="SSF48452">
    <property type="entry name" value="TPR-like"/>
    <property type="match status" value="1"/>
</dbReference>
<protein>
    <submittedName>
        <fullName evidence="2">GGDEF domain-containing protein</fullName>
    </submittedName>
</protein>
<gene>
    <name evidence="2" type="ORF">LXN57_17955</name>
</gene>
<dbReference type="SUPFAM" id="SSF55073">
    <property type="entry name" value="Nucleotide cyclase"/>
    <property type="match status" value="1"/>
</dbReference>
<dbReference type="InterPro" id="IPR011990">
    <property type="entry name" value="TPR-like_helical_dom_sf"/>
</dbReference>
<evidence type="ECO:0000259" key="1">
    <source>
        <dbReference type="PROSITE" id="PS50887"/>
    </source>
</evidence>
<dbReference type="Gene3D" id="1.25.40.10">
    <property type="entry name" value="Tetratricopeptide repeat domain"/>
    <property type="match status" value="1"/>
</dbReference>
<dbReference type="Proteomes" id="UP001523216">
    <property type="component" value="Unassembled WGS sequence"/>
</dbReference>
<comment type="caution">
    <text evidence="2">The sequence shown here is derived from an EMBL/GenBank/DDBJ whole genome shotgun (WGS) entry which is preliminary data.</text>
</comment>
<dbReference type="NCBIfam" id="TIGR00254">
    <property type="entry name" value="GGDEF"/>
    <property type="match status" value="1"/>
</dbReference>
<dbReference type="EMBL" id="JAMQOL010000022">
    <property type="protein sequence ID" value="MCM4079460.1"/>
    <property type="molecule type" value="Genomic_DNA"/>
</dbReference>
<keyword evidence="3" id="KW-1185">Reference proteome</keyword>
<dbReference type="InterPro" id="IPR029787">
    <property type="entry name" value="Nucleotide_cyclase"/>
</dbReference>
<dbReference type="InterPro" id="IPR043128">
    <property type="entry name" value="Rev_trsase/Diguanyl_cyclase"/>
</dbReference>
<dbReference type="InterPro" id="IPR050469">
    <property type="entry name" value="Diguanylate_Cyclase"/>
</dbReference>
<dbReference type="PROSITE" id="PS50887">
    <property type="entry name" value="GGDEF"/>
    <property type="match status" value="1"/>
</dbReference>
<feature type="domain" description="GGDEF" evidence="1">
    <location>
        <begin position="393"/>
        <end position="518"/>
    </location>
</feature>
<dbReference type="CDD" id="cd01949">
    <property type="entry name" value="GGDEF"/>
    <property type="match status" value="1"/>
</dbReference>
<dbReference type="PANTHER" id="PTHR45138:SF24">
    <property type="entry name" value="DIGUANYLATE CYCLASE DGCC-RELATED"/>
    <property type="match status" value="1"/>
</dbReference>
<dbReference type="InterPro" id="IPR000160">
    <property type="entry name" value="GGDEF_dom"/>
</dbReference>
<organism evidence="2 3">
    <name type="scientific">Paractinoplanes hotanensis</name>
    <dbReference type="NCBI Taxonomy" id="2906497"/>
    <lineage>
        <taxon>Bacteria</taxon>
        <taxon>Bacillati</taxon>
        <taxon>Actinomycetota</taxon>
        <taxon>Actinomycetes</taxon>
        <taxon>Micromonosporales</taxon>
        <taxon>Micromonosporaceae</taxon>
        <taxon>Paractinoplanes</taxon>
    </lineage>
</organism>
<evidence type="ECO:0000313" key="2">
    <source>
        <dbReference type="EMBL" id="MCM4079460.1"/>
    </source>
</evidence>
<dbReference type="SMART" id="SM00267">
    <property type="entry name" value="GGDEF"/>
    <property type="match status" value="1"/>
</dbReference>
<dbReference type="PANTHER" id="PTHR45138">
    <property type="entry name" value="REGULATORY COMPONENTS OF SENSORY TRANSDUCTION SYSTEM"/>
    <property type="match status" value="1"/>
</dbReference>
<sequence>MDGEIDPGRRLPVPVTVLGPLHLLAQRVHRLANTGHGHEALAAADAYLAIAHAVGDDRTILFLVQGQMYANLYMGRLIEAADLGERLLRLHQAAGSTLGEAKCLCDLAQVDVLRGRYFVAMRNLARAAVLLDLPYTDFGRRISALCSFAEAATAAEMYEIAAATYEKLSITHANFSLVHAATLLHWGLRLSHVGRHDEGANRLRRSAEITRRQVEQRPDDMVATAMLALALAKLGDVVPAEKLAREAVMPLRQSENFRYARMAHLALGISLRAQGALAEARTEFVAARELCAFGPRPDEKPVIRFEMALTALAIEDGQAGRDLFDAVEGQTRELWRLRMQRLAMLRQARQREESEAALERAEREVLRDPLTGLDNRRRFDLLMDRIDRGLAATPMVLLIVDVDHFKAINDAYSHATGDRALREVARILRAHCRTEDVPVRYAGDEFTVFLQGDLAVGREVAERIRAAVARTDIVPGVRLTVSVGLAVLGEGMSGETLFREADDRLYAAKWSGRNTISS</sequence>
<evidence type="ECO:0000313" key="3">
    <source>
        <dbReference type="Proteomes" id="UP001523216"/>
    </source>
</evidence>
<dbReference type="RefSeq" id="WP_251799308.1">
    <property type="nucleotide sequence ID" value="NZ_JAMQOL010000022.1"/>
</dbReference>
<reference evidence="2 3" key="1">
    <citation type="submission" date="2022-06" db="EMBL/GenBank/DDBJ databases">
        <title>Actinoplanes abujensis sp. nov., isolated from Nigerian arid soil.</title>
        <authorList>
            <person name="Ding P."/>
        </authorList>
    </citation>
    <scope>NUCLEOTIDE SEQUENCE [LARGE SCALE GENOMIC DNA]</scope>
    <source>
        <strain evidence="3">TRM88002</strain>
    </source>
</reference>
<dbReference type="Gene3D" id="3.30.70.270">
    <property type="match status" value="1"/>
</dbReference>